<proteinExistence type="predicted"/>
<dbReference type="PANTHER" id="PTHR43300">
    <property type="entry name" value="ACETYLTRANSFERASE"/>
    <property type="match status" value="1"/>
</dbReference>
<dbReference type="InterPro" id="IPR050179">
    <property type="entry name" value="Trans_hexapeptide_repeat"/>
</dbReference>
<organism evidence="2">
    <name type="scientific">uncultured haloarchaeon</name>
    <dbReference type="NCBI Taxonomy" id="160804"/>
    <lineage>
        <taxon>Archaea</taxon>
        <taxon>Methanobacteriati</taxon>
        <taxon>Methanobacteriota</taxon>
        <taxon>Stenosarchaea group</taxon>
        <taxon>Halobacteria</taxon>
        <taxon>Halobacteriales</taxon>
        <taxon>Halobacteriaceae</taxon>
        <taxon>environmental samples</taxon>
    </lineage>
</organism>
<dbReference type="InterPro" id="IPR011004">
    <property type="entry name" value="Trimer_LpxA-like_sf"/>
</dbReference>
<evidence type="ECO:0000256" key="1">
    <source>
        <dbReference type="ARBA" id="ARBA00022679"/>
    </source>
</evidence>
<dbReference type="AlphaFoldDB" id="A5YSP5"/>
<dbReference type="EMBL" id="EF583995">
    <property type="protein sequence ID" value="ABQ76002.1"/>
    <property type="molecule type" value="Genomic_DNA"/>
</dbReference>
<reference evidence="2" key="1">
    <citation type="journal article" date="2007" name="ISME J.">
        <title>Genomic plasticity in prokaryotes: the case of the square haloarchaeon.</title>
        <authorList>
            <person name="Cuadros-Orellana S."/>
            <person name="Martin-Cuadrado A.B."/>
            <person name="Legault B."/>
            <person name="D'Auria G."/>
            <person name="Zhaxybayeva O."/>
            <person name="Papke R.T."/>
            <person name="Rodriguez-Valera F."/>
        </authorList>
    </citation>
    <scope>NUCLEOTIDE SEQUENCE</scope>
</reference>
<accession>A5YSP5</accession>
<dbReference type="GO" id="GO:0016740">
    <property type="term" value="F:transferase activity"/>
    <property type="evidence" value="ECO:0007669"/>
    <property type="project" value="UniProtKB-KW"/>
</dbReference>
<dbReference type="InterPro" id="IPR001451">
    <property type="entry name" value="Hexapep"/>
</dbReference>
<dbReference type="InterPro" id="IPR018357">
    <property type="entry name" value="Hexapep_transf_CS"/>
</dbReference>
<name>A5YSP5_9EURY</name>
<dbReference type="Pfam" id="PF14602">
    <property type="entry name" value="Hexapep_2"/>
    <property type="match status" value="1"/>
</dbReference>
<sequence>MTASIAASSEAPMSGLYSGIIDISTSPLPVNSVTAYYNLLIHTPSIIIQYIVIGRKVLFASSIVMDQDELVLSVEASPVTEDNGIAATATVGVAYSEASQPPEIGPGSTIRGGTTIYDDVVTGSGFQTGHNALVREQTVVGEDVLVGTNAVIDGKTEVGDSVSLQTGVYIPQQTTIGSNVFCGPSATLLNDPYPARSSTSSIRSSSPPTASRIASVTSRFVFSAWLPILYTSPTSPIGELDQLLDSCL</sequence>
<keyword evidence="1 2" id="KW-0808">Transferase</keyword>
<protein>
    <submittedName>
        <fullName evidence="2">Acetyl/acyl transferase related protein</fullName>
    </submittedName>
</protein>
<dbReference type="SUPFAM" id="SSF51161">
    <property type="entry name" value="Trimeric LpxA-like enzymes"/>
    <property type="match status" value="1"/>
</dbReference>
<dbReference type="Gene3D" id="2.160.10.10">
    <property type="entry name" value="Hexapeptide repeat proteins"/>
    <property type="match status" value="1"/>
</dbReference>
<dbReference type="PROSITE" id="PS00101">
    <property type="entry name" value="HEXAPEP_TRANSFERASES"/>
    <property type="match status" value="1"/>
</dbReference>
<evidence type="ECO:0000313" key="2">
    <source>
        <dbReference type="EMBL" id="ABQ76002.1"/>
    </source>
</evidence>